<protein>
    <recommendedName>
        <fullName evidence="4">3CxxC-type domain-containing protein</fullName>
    </recommendedName>
</protein>
<keyword evidence="2" id="KW-0863">Zinc-finger</keyword>
<dbReference type="OrthoDB" id="8121437at2759"/>
<evidence type="ECO:0000313" key="5">
    <source>
        <dbReference type="EMBL" id="KAF5589627.1"/>
    </source>
</evidence>
<comment type="caution">
    <text evidence="5">The sequence shown here is derived from an EMBL/GenBank/DDBJ whole genome shotgun (WGS) entry which is preliminary data.</text>
</comment>
<dbReference type="GO" id="GO:0008270">
    <property type="term" value="F:zinc ion binding"/>
    <property type="evidence" value="ECO:0007669"/>
    <property type="project" value="UniProtKB-KW"/>
</dbReference>
<feature type="domain" description="3CxxC-type" evidence="4">
    <location>
        <begin position="177"/>
        <end position="229"/>
    </location>
</feature>
<dbReference type="AlphaFoldDB" id="A0A8H5P477"/>
<name>A0A8H5P477_9HYPO</name>
<evidence type="ECO:0000313" key="6">
    <source>
        <dbReference type="Proteomes" id="UP000546213"/>
    </source>
</evidence>
<evidence type="ECO:0000256" key="3">
    <source>
        <dbReference type="ARBA" id="ARBA00022833"/>
    </source>
</evidence>
<organism evidence="5 6">
    <name type="scientific">Fusarium pseudocircinatum</name>
    <dbReference type="NCBI Taxonomy" id="56676"/>
    <lineage>
        <taxon>Eukaryota</taxon>
        <taxon>Fungi</taxon>
        <taxon>Dikarya</taxon>
        <taxon>Ascomycota</taxon>
        <taxon>Pezizomycotina</taxon>
        <taxon>Sordariomycetes</taxon>
        <taxon>Hypocreomycetidae</taxon>
        <taxon>Hypocreales</taxon>
        <taxon>Nectriaceae</taxon>
        <taxon>Fusarium</taxon>
        <taxon>Fusarium fujikuroi species complex</taxon>
    </lineage>
</organism>
<dbReference type="InterPro" id="IPR027377">
    <property type="entry name" value="ZAR1/RTP1-5-like_Znf-3CxxC"/>
</dbReference>
<evidence type="ECO:0000256" key="1">
    <source>
        <dbReference type="ARBA" id="ARBA00022723"/>
    </source>
</evidence>
<dbReference type="Pfam" id="PF13695">
    <property type="entry name" value="Zn_ribbon_3CxxC"/>
    <property type="match status" value="1"/>
</dbReference>
<sequence>MFFSPHPPPSFKPLFFSELGFFHSSSLNCRPLAQRFPSSYRSLLFSSDFIHREVSHAPKLPVLHLYNSNQLFGSSALITMANEITSDMLEKVAAQFSGLLEWVKQPANQTSNAVPNEEANAVPNKEVNAVVNEEEPKSSMYPEHHKHVAENLEEDGLEYTFRQDDQKVGIKRVHDTKVIGEFACRKRNCRRSWFSNSIAIRIREYEGSQYNVQVYHQQCSQCEKPTRAKLNKLAYADRVAFYIKR</sequence>
<evidence type="ECO:0000259" key="4">
    <source>
        <dbReference type="Pfam" id="PF13695"/>
    </source>
</evidence>
<keyword evidence="3" id="KW-0862">Zinc</keyword>
<keyword evidence="6" id="KW-1185">Reference proteome</keyword>
<gene>
    <name evidence="5" type="ORF">FPCIR_6719</name>
</gene>
<proteinExistence type="predicted"/>
<dbReference type="EMBL" id="JAAOAS010000151">
    <property type="protein sequence ID" value="KAF5589627.1"/>
    <property type="molecule type" value="Genomic_DNA"/>
</dbReference>
<reference evidence="5 6" key="1">
    <citation type="submission" date="2020-05" db="EMBL/GenBank/DDBJ databases">
        <title>Identification and distribution of gene clusters putatively required for synthesis of sphingolipid metabolism inhibitors in phylogenetically diverse species of the filamentous fungus Fusarium.</title>
        <authorList>
            <person name="Kim H.-S."/>
            <person name="Busman M."/>
            <person name="Brown D.W."/>
            <person name="Divon H."/>
            <person name="Uhlig S."/>
            <person name="Proctor R.H."/>
        </authorList>
    </citation>
    <scope>NUCLEOTIDE SEQUENCE [LARGE SCALE GENOMIC DNA]</scope>
    <source>
        <strain evidence="5 6">NRRL 36939</strain>
    </source>
</reference>
<dbReference type="Proteomes" id="UP000546213">
    <property type="component" value="Unassembled WGS sequence"/>
</dbReference>
<evidence type="ECO:0000256" key="2">
    <source>
        <dbReference type="ARBA" id="ARBA00022771"/>
    </source>
</evidence>
<accession>A0A8H5P477</accession>
<keyword evidence="1" id="KW-0479">Metal-binding</keyword>